<gene>
    <name evidence="1" type="ORF">PS718_01631</name>
</gene>
<reference evidence="1 2" key="1">
    <citation type="submission" date="2019-09" db="EMBL/GenBank/DDBJ databases">
        <authorList>
            <person name="Chandra G."/>
            <person name="Truman W A."/>
        </authorList>
    </citation>
    <scope>NUCLEOTIDE SEQUENCE [LARGE SCALE GENOMIC DNA]</scope>
    <source>
        <strain evidence="1">PS718</strain>
    </source>
</reference>
<protein>
    <submittedName>
        <fullName evidence="1">Uncharacterized protein</fullName>
    </submittedName>
</protein>
<sequence>MSAFGMRIWGADGALQLDENSFTIRVALSTLVTFALGSPKGSQDFSVPGVGPGNGTAIVIPNGVYGSNQMQFETEMLDGVARVYNHTRTYAASTTSSGTMRLIVMRWS</sequence>
<accession>A0A5E7BTA9</accession>
<evidence type="ECO:0000313" key="1">
    <source>
        <dbReference type="EMBL" id="VVN87743.1"/>
    </source>
</evidence>
<proteinExistence type="predicted"/>
<dbReference type="EMBL" id="CABVHX010000005">
    <property type="protein sequence ID" value="VVN87743.1"/>
    <property type="molecule type" value="Genomic_DNA"/>
</dbReference>
<name>A0A5E7BTA9_PSEFL</name>
<dbReference type="AlphaFoldDB" id="A0A5E7BTA9"/>
<organism evidence="1 2">
    <name type="scientific">Pseudomonas fluorescens</name>
    <dbReference type="NCBI Taxonomy" id="294"/>
    <lineage>
        <taxon>Bacteria</taxon>
        <taxon>Pseudomonadati</taxon>
        <taxon>Pseudomonadota</taxon>
        <taxon>Gammaproteobacteria</taxon>
        <taxon>Pseudomonadales</taxon>
        <taxon>Pseudomonadaceae</taxon>
        <taxon>Pseudomonas</taxon>
    </lineage>
</organism>
<evidence type="ECO:0000313" key="2">
    <source>
        <dbReference type="Proteomes" id="UP000325375"/>
    </source>
</evidence>
<dbReference type="Proteomes" id="UP000325375">
    <property type="component" value="Unassembled WGS sequence"/>
</dbReference>